<dbReference type="InterPro" id="IPR005693">
    <property type="entry name" value="Mce"/>
</dbReference>
<dbReference type="HOGENOM" id="CLU_044068_0_1_11"/>
<gene>
    <name evidence="4" type="ORF">HMPREF0063_12456</name>
</gene>
<keyword evidence="5" id="KW-1185">Reference proteome</keyword>
<dbReference type="EMBL" id="ACLF03000008">
    <property type="protein sequence ID" value="EFQ82294.1"/>
    <property type="molecule type" value="Genomic_DNA"/>
</dbReference>
<organism evidence="4 5">
    <name type="scientific">Aeromicrobium marinum DSM 15272</name>
    <dbReference type="NCBI Taxonomy" id="585531"/>
    <lineage>
        <taxon>Bacteria</taxon>
        <taxon>Bacillati</taxon>
        <taxon>Actinomycetota</taxon>
        <taxon>Actinomycetes</taxon>
        <taxon>Propionibacteriales</taxon>
        <taxon>Nocardioidaceae</taxon>
        <taxon>Aeromicrobium</taxon>
    </lineage>
</organism>
<dbReference type="RefSeq" id="WP_007078684.1">
    <property type="nucleotide sequence ID" value="NZ_CM001024.1"/>
</dbReference>
<name>E2SEJ7_9ACTN</name>
<dbReference type="STRING" id="585531.HMPREF0063_12456"/>
<dbReference type="NCBIfam" id="TIGR00996">
    <property type="entry name" value="Mtu_fam_mce"/>
    <property type="match status" value="1"/>
</dbReference>
<dbReference type="GO" id="GO:0005576">
    <property type="term" value="C:extracellular region"/>
    <property type="evidence" value="ECO:0007669"/>
    <property type="project" value="TreeGrafter"/>
</dbReference>
<comment type="caution">
    <text evidence="4">The sequence shown here is derived from an EMBL/GenBank/DDBJ whole genome shotgun (WGS) entry which is preliminary data.</text>
</comment>
<dbReference type="Proteomes" id="UP000003111">
    <property type="component" value="Unassembled WGS sequence"/>
</dbReference>
<feature type="compositionally biased region" description="Low complexity" evidence="1">
    <location>
        <begin position="368"/>
        <end position="377"/>
    </location>
</feature>
<dbReference type="PANTHER" id="PTHR33371">
    <property type="entry name" value="INTERMEMBRANE PHOSPHOLIPID TRANSPORT SYSTEM BINDING PROTEIN MLAD-RELATED"/>
    <property type="match status" value="1"/>
</dbReference>
<dbReference type="PANTHER" id="PTHR33371:SF4">
    <property type="entry name" value="INTERMEMBRANE PHOSPHOLIPID TRANSPORT SYSTEM BINDING PROTEIN MLAD"/>
    <property type="match status" value="1"/>
</dbReference>
<dbReference type="InterPro" id="IPR052336">
    <property type="entry name" value="MlaD_Phospholipid_Transporter"/>
</dbReference>
<dbReference type="InterPro" id="IPR003399">
    <property type="entry name" value="Mce/MlaD"/>
</dbReference>
<evidence type="ECO:0000313" key="5">
    <source>
        <dbReference type="Proteomes" id="UP000003111"/>
    </source>
</evidence>
<accession>E2SEJ7</accession>
<dbReference type="eggNOG" id="COG1463">
    <property type="taxonomic scope" value="Bacteria"/>
</dbReference>
<sequence>MNGFSRWLRATRTAIVVPVVLALLVAAFLVVGGDTRTLTASFDRATAVYPGTEVRVMGVRIGEVTALVPDGNSVRVEMEYDAEYQLPAGARAAVVTPTLVADRYVQVFPAYAGGPEMPDGGDIPLDRTQTPIELDRMFSSLDDLATTLGPKEGETSGALDGLLSAGAAALDGNGALGSETIRNLSAAAETFAANRGPLFETVRDLAQITDTLAANDSTVEAFVQELAAVSEQFAGEREELEQVLASLADVLGSVEGFVGENREALSTDVELLTSLIERVDRQKEAVGLVVQKGPLALGNLAVAFEPTTGTFGSRLQIAPGIQFRPDQFLCQTLLNAGFPAFLCDVVTGLLEPLIPAAAPGTDLVDQVPPGGTTAPAPGASPDPLTPPPAALPGLDGPLSLLELLGGGPR</sequence>
<proteinExistence type="predicted"/>
<feature type="region of interest" description="Disordered" evidence="1">
    <location>
        <begin position="361"/>
        <end position="396"/>
    </location>
</feature>
<dbReference type="Pfam" id="PF02470">
    <property type="entry name" value="MlaD"/>
    <property type="match status" value="1"/>
</dbReference>
<evidence type="ECO:0000256" key="1">
    <source>
        <dbReference type="SAM" id="MobiDB-lite"/>
    </source>
</evidence>
<feature type="domain" description="Mce/MlaD" evidence="2">
    <location>
        <begin position="35"/>
        <end position="109"/>
    </location>
</feature>
<protein>
    <submittedName>
        <fullName evidence="4">Virulence factor Mce family protein</fullName>
    </submittedName>
</protein>
<feature type="domain" description="Mammalian cell entry C-terminal" evidence="3">
    <location>
        <begin position="117"/>
        <end position="290"/>
    </location>
</feature>
<evidence type="ECO:0000313" key="4">
    <source>
        <dbReference type="EMBL" id="EFQ82294.1"/>
    </source>
</evidence>
<reference evidence="4" key="1">
    <citation type="submission" date="2010-08" db="EMBL/GenBank/DDBJ databases">
        <authorList>
            <person name="Muzny D."/>
            <person name="Qin X."/>
            <person name="Buhay C."/>
            <person name="Dugan-Rocha S."/>
            <person name="Ding Y."/>
            <person name="Chen G."/>
            <person name="Hawes A."/>
            <person name="Holder M."/>
            <person name="Jhangiani S."/>
            <person name="Johnson A."/>
            <person name="Khan Z."/>
            <person name="Li Z."/>
            <person name="Liu W."/>
            <person name="Liu X."/>
            <person name="Perez L."/>
            <person name="Shen H."/>
            <person name="Wang Q."/>
            <person name="Watt J."/>
            <person name="Xi L."/>
            <person name="Xin Y."/>
            <person name="Zhou J."/>
            <person name="Deng J."/>
            <person name="Jiang H."/>
            <person name="Liu Y."/>
            <person name="Qu J."/>
            <person name="Song X.-Z."/>
            <person name="Zhang L."/>
            <person name="Villasana D."/>
            <person name="Johnson A."/>
            <person name="Liu J."/>
            <person name="Liyanage D."/>
            <person name="Lorensuhewa L."/>
            <person name="Robinson T."/>
            <person name="Song A."/>
            <person name="Song B.-B."/>
            <person name="Dinh H."/>
            <person name="Thornton R."/>
            <person name="Coyle M."/>
            <person name="Francisco L."/>
            <person name="Jackson L."/>
            <person name="Javaid M."/>
            <person name="Korchina V."/>
            <person name="Kovar C."/>
            <person name="Mata R."/>
            <person name="Mathew T."/>
            <person name="Ngo R."/>
            <person name="Nguyen L."/>
            <person name="Nguyen N."/>
            <person name="Okwuonu G."/>
            <person name="Ongeri F."/>
            <person name="Pham C."/>
            <person name="Simmons D."/>
            <person name="Wilczek-Boney K."/>
            <person name="Hale W."/>
            <person name="Jakkamsetti A."/>
            <person name="Pham P."/>
            <person name="Ruth R."/>
            <person name="San Lucas F."/>
            <person name="Warren J."/>
            <person name="Zhang J."/>
            <person name="Zhao Z."/>
            <person name="Zhou C."/>
            <person name="Zhu D."/>
            <person name="Lee S."/>
            <person name="Bess C."/>
            <person name="Blankenburg K."/>
            <person name="Forbes L."/>
            <person name="Fu Q."/>
            <person name="Gubbala S."/>
            <person name="Hirani K."/>
            <person name="Jayaseelan J.C."/>
            <person name="Lara F."/>
            <person name="Munidasa M."/>
            <person name="Palculict T."/>
            <person name="Patil S."/>
            <person name="Pu L.-L."/>
            <person name="Saada N."/>
            <person name="Tang L."/>
            <person name="Weissenberger G."/>
            <person name="Zhu Y."/>
            <person name="Hemphill L."/>
            <person name="Shang Y."/>
            <person name="Youmans B."/>
            <person name="Ayvaz T."/>
            <person name="Ross M."/>
            <person name="Santibanez J."/>
            <person name="Aqrawi P."/>
            <person name="Gross S."/>
            <person name="Joshi V."/>
            <person name="Fowler G."/>
            <person name="Nazareth L."/>
            <person name="Reid J."/>
            <person name="Worley K."/>
            <person name="Petrosino J."/>
            <person name="Highlander S."/>
            <person name="Gibbs R."/>
        </authorList>
    </citation>
    <scope>NUCLEOTIDE SEQUENCE [LARGE SCALE GENOMIC DNA]</scope>
    <source>
        <strain evidence="4">DSM 15272</strain>
    </source>
</reference>
<dbReference type="OrthoDB" id="4516955at2"/>
<feature type="compositionally biased region" description="Pro residues" evidence="1">
    <location>
        <begin position="378"/>
        <end position="390"/>
    </location>
</feature>
<dbReference type="InterPro" id="IPR024516">
    <property type="entry name" value="Mce_C"/>
</dbReference>
<evidence type="ECO:0000259" key="2">
    <source>
        <dbReference type="Pfam" id="PF02470"/>
    </source>
</evidence>
<dbReference type="Pfam" id="PF11887">
    <property type="entry name" value="Mce4_CUP1"/>
    <property type="match status" value="1"/>
</dbReference>
<dbReference type="AlphaFoldDB" id="E2SEJ7"/>
<evidence type="ECO:0000259" key="3">
    <source>
        <dbReference type="Pfam" id="PF11887"/>
    </source>
</evidence>